<proteinExistence type="predicted"/>
<keyword evidence="1" id="KW-0812">Transmembrane</keyword>
<feature type="transmembrane region" description="Helical" evidence="1">
    <location>
        <begin position="49"/>
        <end position="69"/>
    </location>
</feature>
<evidence type="ECO:0000256" key="1">
    <source>
        <dbReference type="SAM" id="Phobius"/>
    </source>
</evidence>
<gene>
    <name evidence="2" type="ORF">M6D93_03135</name>
</gene>
<keyword evidence="3" id="KW-1185">Reference proteome</keyword>
<dbReference type="Pfam" id="PF06197">
    <property type="entry name" value="DUF998"/>
    <property type="match status" value="1"/>
</dbReference>
<dbReference type="RefSeq" id="WP_249772897.1">
    <property type="nucleotide sequence ID" value="NZ_CP097332.1"/>
</dbReference>
<protein>
    <submittedName>
        <fullName evidence="2">DUF998 domain-containing protein</fullName>
    </submittedName>
</protein>
<accession>A0ABY4R173</accession>
<name>A0ABY4R173_9ACTN</name>
<feature type="transmembrane region" description="Helical" evidence="1">
    <location>
        <begin position="76"/>
        <end position="94"/>
    </location>
</feature>
<reference evidence="2" key="1">
    <citation type="journal article" date="2018" name="Int. J. Syst. Evol. Microbiol.">
        <title>Jatrophihabitans telluris sp. nov., isolated from sediment soil of lava forest wetlands and the emended description of the genus Jatrophihabitans.</title>
        <authorList>
            <person name="Lee K.C."/>
            <person name="Suh M.K."/>
            <person name="Eom M.K."/>
            <person name="Kim K.K."/>
            <person name="Kim J.S."/>
            <person name="Kim D.S."/>
            <person name="Ko S.H."/>
            <person name="Shin Y.K."/>
            <person name="Lee J.S."/>
        </authorList>
    </citation>
    <scope>NUCLEOTIDE SEQUENCE</scope>
    <source>
        <strain evidence="2">N237</strain>
    </source>
</reference>
<reference evidence="2" key="2">
    <citation type="submission" date="2022-05" db="EMBL/GenBank/DDBJ databases">
        <authorList>
            <person name="Kim J.-S."/>
            <person name="Lee K."/>
            <person name="Suh M."/>
            <person name="Eom M."/>
            <person name="Kim J.-S."/>
            <person name="Kim D.-S."/>
            <person name="Ko S.-H."/>
            <person name="Shin Y."/>
            <person name="Lee J.-S."/>
        </authorList>
    </citation>
    <scope>NUCLEOTIDE SEQUENCE</scope>
    <source>
        <strain evidence="2">N237</strain>
    </source>
</reference>
<keyword evidence="1" id="KW-1133">Transmembrane helix</keyword>
<feature type="transmembrane region" description="Helical" evidence="1">
    <location>
        <begin position="100"/>
        <end position="118"/>
    </location>
</feature>
<evidence type="ECO:0000313" key="3">
    <source>
        <dbReference type="Proteomes" id="UP001056336"/>
    </source>
</evidence>
<feature type="transmembrane region" description="Helical" evidence="1">
    <location>
        <begin position="130"/>
        <end position="150"/>
    </location>
</feature>
<sequence>MRPWVWFSATLAPILLIGGWTVAQSRQPSGYDPVRDTISALAAHHATDAWIMTAGLAGLGACHLITAFGWGDCGPVARAVLGLGGAATLVVAASPQPAAAHVPAAAIGFLALAIWPAFTPRGFGAARWLSLALVFLLGWFATTLALGSLVGLSERVLAGTQALTPVGLLIARRLRS</sequence>
<keyword evidence="1" id="KW-0472">Membrane</keyword>
<dbReference type="EMBL" id="CP097332">
    <property type="protein sequence ID" value="UQX89001.1"/>
    <property type="molecule type" value="Genomic_DNA"/>
</dbReference>
<organism evidence="2 3">
    <name type="scientific">Jatrophihabitans telluris</name>
    <dbReference type="NCBI Taxonomy" id="2038343"/>
    <lineage>
        <taxon>Bacteria</taxon>
        <taxon>Bacillati</taxon>
        <taxon>Actinomycetota</taxon>
        <taxon>Actinomycetes</taxon>
        <taxon>Jatrophihabitantales</taxon>
        <taxon>Jatrophihabitantaceae</taxon>
        <taxon>Jatrophihabitans</taxon>
    </lineage>
</organism>
<evidence type="ECO:0000313" key="2">
    <source>
        <dbReference type="EMBL" id="UQX89001.1"/>
    </source>
</evidence>
<dbReference type="InterPro" id="IPR009339">
    <property type="entry name" value="DUF998"/>
</dbReference>
<dbReference type="Proteomes" id="UP001056336">
    <property type="component" value="Chromosome"/>
</dbReference>